<dbReference type="EMBL" id="JABSTQ010010812">
    <property type="protein sequence ID" value="KAG0417720.1"/>
    <property type="molecule type" value="Genomic_DNA"/>
</dbReference>
<dbReference type="Proteomes" id="UP000805193">
    <property type="component" value="Unassembled WGS sequence"/>
</dbReference>
<sequence length="137" mass="15701">MRVEWCRQVPEDGGATSLILVVVVLCAVDATDDCHQYSVIRECSIGLKTSIRRCAEVPNAKECQRAHFDRRHATRRLPKLSPGSTVWVKDLKRPGEVHRQADTPMSYWVRTISENVRRNRRALNRIPAHSGQHDYRG</sequence>
<keyword evidence="2" id="KW-1185">Reference proteome</keyword>
<proteinExistence type="predicted"/>
<evidence type="ECO:0000313" key="2">
    <source>
        <dbReference type="Proteomes" id="UP000805193"/>
    </source>
</evidence>
<comment type="caution">
    <text evidence="1">The sequence shown here is derived from an EMBL/GenBank/DDBJ whole genome shotgun (WGS) entry which is preliminary data.</text>
</comment>
<organism evidence="1 2">
    <name type="scientific">Ixodes persulcatus</name>
    <name type="common">Taiga tick</name>
    <dbReference type="NCBI Taxonomy" id="34615"/>
    <lineage>
        <taxon>Eukaryota</taxon>
        <taxon>Metazoa</taxon>
        <taxon>Ecdysozoa</taxon>
        <taxon>Arthropoda</taxon>
        <taxon>Chelicerata</taxon>
        <taxon>Arachnida</taxon>
        <taxon>Acari</taxon>
        <taxon>Parasitiformes</taxon>
        <taxon>Ixodida</taxon>
        <taxon>Ixodoidea</taxon>
        <taxon>Ixodidae</taxon>
        <taxon>Ixodinae</taxon>
        <taxon>Ixodes</taxon>
    </lineage>
</organism>
<reference evidence="1 2" key="1">
    <citation type="journal article" date="2020" name="Cell">
        <title>Large-Scale Comparative Analyses of Tick Genomes Elucidate Their Genetic Diversity and Vector Capacities.</title>
        <authorList>
            <consortium name="Tick Genome and Microbiome Consortium (TIGMIC)"/>
            <person name="Jia N."/>
            <person name="Wang J."/>
            <person name="Shi W."/>
            <person name="Du L."/>
            <person name="Sun Y."/>
            <person name="Zhan W."/>
            <person name="Jiang J.F."/>
            <person name="Wang Q."/>
            <person name="Zhang B."/>
            <person name="Ji P."/>
            <person name="Bell-Sakyi L."/>
            <person name="Cui X.M."/>
            <person name="Yuan T.T."/>
            <person name="Jiang B.G."/>
            <person name="Yang W.F."/>
            <person name="Lam T.T."/>
            <person name="Chang Q.C."/>
            <person name="Ding S.J."/>
            <person name="Wang X.J."/>
            <person name="Zhu J.G."/>
            <person name="Ruan X.D."/>
            <person name="Zhao L."/>
            <person name="Wei J.T."/>
            <person name="Ye R.Z."/>
            <person name="Que T.C."/>
            <person name="Du C.H."/>
            <person name="Zhou Y.H."/>
            <person name="Cheng J.X."/>
            <person name="Dai P.F."/>
            <person name="Guo W.B."/>
            <person name="Han X.H."/>
            <person name="Huang E.J."/>
            <person name="Li L.F."/>
            <person name="Wei W."/>
            <person name="Gao Y.C."/>
            <person name="Liu J.Z."/>
            <person name="Shao H.Z."/>
            <person name="Wang X."/>
            <person name="Wang C.C."/>
            <person name="Yang T.C."/>
            <person name="Huo Q.B."/>
            <person name="Li W."/>
            <person name="Chen H.Y."/>
            <person name="Chen S.E."/>
            <person name="Zhou L.G."/>
            <person name="Ni X.B."/>
            <person name="Tian J.H."/>
            <person name="Sheng Y."/>
            <person name="Liu T."/>
            <person name="Pan Y.S."/>
            <person name="Xia L.Y."/>
            <person name="Li J."/>
            <person name="Zhao F."/>
            <person name="Cao W.C."/>
        </authorList>
    </citation>
    <scope>NUCLEOTIDE SEQUENCE [LARGE SCALE GENOMIC DNA]</scope>
    <source>
        <strain evidence="1">Iper-2018</strain>
    </source>
</reference>
<evidence type="ECO:0000313" key="1">
    <source>
        <dbReference type="EMBL" id="KAG0417720.1"/>
    </source>
</evidence>
<accession>A0AC60PDI8</accession>
<name>A0AC60PDI8_IXOPE</name>
<protein>
    <submittedName>
        <fullName evidence="1">Uncharacterized protein</fullName>
    </submittedName>
</protein>
<gene>
    <name evidence="1" type="ORF">HPB47_005391</name>
</gene>